<name>A0ABT9V3Z5_9BACL</name>
<accession>A0ABT9V3Z5</accession>
<gene>
    <name evidence="1" type="ORF">J2S07_001978</name>
</gene>
<keyword evidence="1" id="KW-0808">Transferase</keyword>
<sequence>MHFVTGGAFNGKRKWVIARYPDGKWVSAYKGEALVEDLNALHAATVVLEGLEAWVKELSFSREKWRSIISGWRKWEQQAPARQVIVIGTDISKGIVPIEKENRSWRDQTGWVYQDMVVACERVDMIWYGINQRIKG</sequence>
<keyword evidence="2" id="KW-1185">Reference proteome</keyword>
<protein>
    <submittedName>
        <fullName evidence="1">Adenosyl cobinamide kinase/adenosyl cobinamide phosphate guanylyltransferase</fullName>
    </submittedName>
</protein>
<evidence type="ECO:0000313" key="1">
    <source>
        <dbReference type="EMBL" id="MDQ0155673.1"/>
    </source>
</evidence>
<keyword evidence="1" id="KW-0418">Kinase</keyword>
<dbReference type="GO" id="GO:0016301">
    <property type="term" value="F:kinase activity"/>
    <property type="evidence" value="ECO:0007669"/>
    <property type="project" value="UniProtKB-KW"/>
</dbReference>
<dbReference type="Proteomes" id="UP001231362">
    <property type="component" value="Unassembled WGS sequence"/>
</dbReference>
<comment type="caution">
    <text evidence="1">The sequence shown here is derived from an EMBL/GenBank/DDBJ whole genome shotgun (WGS) entry which is preliminary data.</text>
</comment>
<dbReference type="Gene3D" id="3.40.50.300">
    <property type="entry name" value="P-loop containing nucleotide triphosphate hydrolases"/>
    <property type="match status" value="1"/>
</dbReference>
<dbReference type="InterPro" id="IPR027417">
    <property type="entry name" value="P-loop_NTPase"/>
</dbReference>
<dbReference type="SUPFAM" id="SSF52540">
    <property type="entry name" value="P-loop containing nucleoside triphosphate hydrolases"/>
    <property type="match status" value="1"/>
</dbReference>
<dbReference type="Pfam" id="PF02283">
    <property type="entry name" value="CobU"/>
    <property type="match status" value="1"/>
</dbReference>
<dbReference type="RefSeq" id="WP_307150204.1">
    <property type="nucleotide sequence ID" value="NZ_JAUSTU010000008.1"/>
</dbReference>
<dbReference type="GO" id="GO:0016779">
    <property type="term" value="F:nucleotidyltransferase activity"/>
    <property type="evidence" value="ECO:0007669"/>
    <property type="project" value="UniProtKB-KW"/>
</dbReference>
<dbReference type="InterPro" id="IPR003203">
    <property type="entry name" value="CobU/CobP"/>
</dbReference>
<organism evidence="1 2">
    <name type="scientific">Anoxybacillus andreesenii</name>
    <dbReference type="NCBI Taxonomy" id="1325932"/>
    <lineage>
        <taxon>Bacteria</taxon>
        <taxon>Bacillati</taxon>
        <taxon>Bacillota</taxon>
        <taxon>Bacilli</taxon>
        <taxon>Bacillales</taxon>
        <taxon>Anoxybacillaceae</taxon>
        <taxon>Anoxybacillus</taxon>
    </lineage>
</organism>
<keyword evidence="1" id="KW-0548">Nucleotidyltransferase</keyword>
<proteinExistence type="predicted"/>
<reference evidence="1 2" key="1">
    <citation type="submission" date="2023-07" db="EMBL/GenBank/DDBJ databases">
        <title>Genomic Encyclopedia of Type Strains, Phase IV (KMG-IV): sequencing the most valuable type-strain genomes for metagenomic binning, comparative biology and taxonomic classification.</title>
        <authorList>
            <person name="Goeker M."/>
        </authorList>
    </citation>
    <scope>NUCLEOTIDE SEQUENCE [LARGE SCALE GENOMIC DNA]</scope>
    <source>
        <strain evidence="1 2">DSM 23948</strain>
    </source>
</reference>
<evidence type="ECO:0000313" key="2">
    <source>
        <dbReference type="Proteomes" id="UP001231362"/>
    </source>
</evidence>
<dbReference type="EMBL" id="JAUSTU010000008">
    <property type="protein sequence ID" value="MDQ0155673.1"/>
    <property type="molecule type" value="Genomic_DNA"/>
</dbReference>